<dbReference type="InterPro" id="IPR011042">
    <property type="entry name" value="6-blade_b-propeller_TolB-like"/>
</dbReference>
<dbReference type="RefSeq" id="WP_283435497.1">
    <property type="nucleotide sequence ID" value="NZ_FXUG01000025.1"/>
</dbReference>
<dbReference type="Pfam" id="PF01436">
    <property type="entry name" value="NHL"/>
    <property type="match status" value="4"/>
</dbReference>
<dbReference type="EMBL" id="FXUG01000025">
    <property type="protein sequence ID" value="SMP78301.1"/>
    <property type="molecule type" value="Genomic_DNA"/>
</dbReference>
<evidence type="ECO:0000256" key="2">
    <source>
        <dbReference type="PROSITE-ProRule" id="PRU00504"/>
    </source>
</evidence>
<proteinExistence type="predicted"/>
<name>A0ABY1QRC1_9BACT</name>
<dbReference type="PANTHER" id="PTHR46388">
    <property type="entry name" value="NHL REPEAT-CONTAINING PROTEIN 2"/>
    <property type="match status" value="1"/>
</dbReference>
<keyword evidence="3" id="KW-0732">Signal</keyword>
<dbReference type="GO" id="GO:0016829">
    <property type="term" value="F:lyase activity"/>
    <property type="evidence" value="ECO:0007669"/>
    <property type="project" value="UniProtKB-KW"/>
</dbReference>
<dbReference type="InterPro" id="IPR001258">
    <property type="entry name" value="NHL_repeat"/>
</dbReference>
<protein>
    <submittedName>
        <fullName evidence="4">Streptogramin lyase</fullName>
    </submittedName>
</protein>
<feature type="repeat" description="NHL" evidence="2">
    <location>
        <begin position="333"/>
        <end position="362"/>
    </location>
</feature>
<evidence type="ECO:0000313" key="4">
    <source>
        <dbReference type="EMBL" id="SMP78301.1"/>
    </source>
</evidence>
<keyword evidence="5" id="KW-1185">Reference proteome</keyword>
<keyword evidence="4" id="KW-0456">Lyase</keyword>
<sequence>MRSNLLAFSIAFVCFSAGFAVAEDAGRVEIIAGNGRDSNDEQLYSAGEPHGSAKQFAFGNPFGVQPVGSDLFFTTISDHCVWRMDRKTGDVVRVAGCGLKGYSGDGGPATEARFDWPHEVRVDSAGNLFIADTRNHVIRKVDANTQVISTIAGCGVAGDEGDGGPATKAKLNQPHSVVLDGEGGILIADIANHRIRHVDLKSGLITTVAGTGERKLPKDGDVAAESPLFGPRSLAVDKQSIWIALREGNSIWRIDRASGEIRHVAGSGKKGYSIEGTPLLEATFNGPKGLALDQQGDVLVSDTENQAIRRVCIRKNQVTTLIGGRLSETTASLRRPHGVAVDGQGNVLVGDSENHRVLMLKQ</sequence>
<feature type="chain" id="PRO_5047389309" evidence="3">
    <location>
        <begin position="23"/>
        <end position="362"/>
    </location>
</feature>
<organism evidence="4 5">
    <name type="scientific">Neorhodopirellula lusitana</name>
    <dbReference type="NCBI Taxonomy" id="445327"/>
    <lineage>
        <taxon>Bacteria</taxon>
        <taxon>Pseudomonadati</taxon>
        <taxon>Planctomycetota</taxon>
        <taxon>Planctomycetia</taxon>
        <taxon>Pirellulales</taxon>
        <taxon>Pirellulaceae</taxon>
        <taxon>Neorhodopirellula</taxon>
    </lineage>
</organism>
<dbReference type="Proteomes" id="UP001158067">
    <property type="component" value="Unassembled WGS sequence"/>
</dbReference>
<evidence type="ECO:0000256" key="1">
    <source>
        <dbReference type="ARBA" id="ARBA00022737"/>
    </source>
</evidence>
<dbReference type="Gene3D" id="2.120.10.30">
    <property type="entry name" value="TolB, C-terminal domain"/>
    <property type="match status" value="3"/>
</dbReference>
<dbReference type="SUPFAM" id="SSF101898">
    <property type="entry name" value="NHL repeat"/>
    <property type="match status" value="1"/>
</dbReference>
<dbReference type="PROSITE" id="PS51125">
    <property type="entry name" value="NHL"/>
    <property type="match status" value="1"/>
</dbReference>
<evidence type="ECO:0000313" key="5">
    <source>
        <dbReference type="Proteomes" id="UP001158067"/>
    </source>
</evidence>
<keyword evidence="1" id="KW-0677">Repeat</keyword>
<dbReference type="PANTHER" id="PTHR46388:SF2">
    <property type="entry name" value="NHL REPEAT-CONTAINING PROTEIN 2"/>
    <property type="match status" value="1"/>
</dbReference>
<evidence type="ECO:0000256" key="3">
    <source>
        <dbReference type="SAM" id="SignalP"/>
    </source>
</evidence>
<comment type="caution">
    <text evidence="4">The sequence shown here is derived from an EMBL/GenBank/DDBJ whole genome shotgun (WGS) entry which is preliminary data.</text>
</comment>
<accession>A0ABY1QRC1</accession>
<feature type="signal peptide" evidence="3">
    <location>
        <begin position="1"/>
        <end position="22"/>
    </location>
</feature>
<gene>
    <name evidence="4" type="ORF">SAMN06265222_12540</name>
</gene>
<reference evidence="4 5" key="1">
    <citation type="submission" date="2017-05" db="EMBL/GenBank/DDBJ databases">
        <authorList>
            <person name="Varghese N."/>
            <person name="Submissions S."/>
        </authorList>
    </citation>
    <scope>NUCLEOTIDE SEQUENCE [LARGE SCALE GENOMIC DNA]</scope>
    <source>
        <strain evidence="4 5">DSM 25457</strain>
    </source>
</reference>